<dbReference type="InterPro" id="IPR027417">
    <property type="entry name" value="P-loop_NTPase"/>
</dbReference>
<dbReference type="SUPFAM" id="SSF52540">
    <property type="entry name" value="P-loop containing nucleoside triphosphate hydrolases"/>
    <property type="match status" value="1"/>
</dbReference>
<dbReference type="AlphaFoldDB" id="U9TAY9"/>
<dbReference type="eggNOG" id="KOG0987">
    <property type="taxonomic scope" value="Eukaryota"/>
</dbReference>
<evidence type="ECO:0008006" key="2">
    <source>
        <dbReference type="Google" id="ProtNLM"/>
    </source>
</evidence>
<name>U9TAY9_RHIID</name>
<dbReference type="PANTHER" id="PTHR10492">
    <property type="match status" value="1"/>
</dbReference>
<dbReference type="Gene3D" id="3.40.50.300">
    <property type="entry name" value="P-loop containing nucleotide triphosphate hydrolases"/>
    <property type="match status" value="1"/>
</dbReference>
<evidence type="ECO:0000313" key="1">
    <source>
        <dbReference type="EMBL" id="ESA03473.1"/>
    </source>
</evidence>
<proteinExistence type="predicted"/>
<dbReference type="PANTHER" id="PTHR10492:SF57">
    <property type="entry name" value="ATP-DEPENDENT DNA HELICASE"/>
    <property type="match status" value="1"/>
</dbReference>
<sequence>MDQFPGEAVEYLSADTIKEQSNSEYQYSIEFLNSITIGGLPPHKLKNVIKAEIITGKHAEKHAFLLRITLSLTNATLPFTFKHCQFSIQPAFVMTINKSQGQTLNWIGLYLPTPVFAHGQFYVACSRITTKKNLKIITTKDNNRNLINCTYNIVYSEVFNS</sequence>
<gene>
    <name evidence="1" type="ORF">GLOINDRAFT_5521</name>
</gene>
<protein>
    <recommendedName>
        <fullName evidence="2">ATP-dependent DNA helicase</fullName>
    </recommendedName>
</protein>
<accession>U9TAY9</accession>
<reference evidence="1" key="1">
    <citation type="submission" date="2013-07" db="EMBL/GenBank/DDBJ databases">
        <title>The genome of an arbuscular mycorrhizal fungus provides insights into the evolution of the oldest plant symbiosis.</title>
        <authorList>
            <consortium name="DOE Joint Genome Institute"/>
            <person name="Tisserant E."/>
            <person name="Malbreil M."/>
            <person name="Kuo A."/>
            <person name="Kohler A."/>
            <person name="Symeonidi A."/>
            <person name="Balestrini R."/>
            <person name="Charron P."/>
            <person name="Duensing N."/>
            <person name="Frei-dit-Frey N."/>
            <person name="Gianinazzi-Pearson V."/>
            <person name="Gilbert B."/>
            <person name="Handa Y."/>
            <person name="Hijri M."/>
            <person name="Kaul R."/>
            <person name="Kawaguchi M."/>
            <person name="Krajinski F."/>
            <person name="Lammers P."/>
            <person name="Lapierre D."/>
            <person name="Masclaux F.G."/>
            <person name="Murat C."/>
            <person name="Morin E."/>
            <person name="Ndikumana S."/>
            <person name="Pagni M."/>
            <person name="Petitpierre D."/>
            <person name="Requena N."/>
            <person name="Rosikiewicz P."/>
            <person name="Riley R."/>
            <person name="Saito K."/>
            <person name="San Clemente H."/>
            <person name="Shapiro H."/>
            <person name="van Tuinen D."/>
            <person name="Becard G."/>
            <person name="Bonfante P."/>
            <person name="Paszkowski U."/>
            <person name="Shachar-Hill Y."/>
            <person name="Young J.P."/>
            <person name="Sanders I.R."/>
            <person name="Henrissat B."/>
            <person name="Rensing S.A."/>
            <person name="Grigoriev I.V."/>
            <person name="Corradi N."/>
            <person name="Roux C."/>
            <person name="Martin F."/>
        </authorList>
    </citation>
    <scope>NUCLEOTIDE SEQUENCE</scope>
    <source>
        <strain evidence="1">DAOM 197198</strain>
    </source>
</reference>
<dbReference type="EMBL" id="KI294993">
    <property type="protein sequence ID" value="ESA03473.1"/>
    <property type="molecule type" value="Genomic_DNA"/>
</dbReference>
<dbReference type="HOGENOM" id="CLU_001324_4_0_1"/>
<organism evidence="1">
    <name type="scientific">Rhizophagus irregularis (strain DAOM 181602 / DAOM 197198 / MUCL 43194)</name>
    <name type="common">Arbuscular mycorrhizal fungus</name>
    <name type="synonym">Glomus intraradices</name>
    <dbReference type="NCBI Taxonomy" id="747089"/>
    <lineage>
        <taxon>Eukaryota</taxon>
        <taxon>Fungi</taxon>
        <taxon>Fungi incertae sedis</taxon>
        <taxon>Mucoromycota</taxon>
        <taxon>Glomeromycotina</taxon>
        <taxon>Glomeromycetes</taxon>
        <taxon>Glomerales</taxon>
        <taxon>Glomeraceae</taxon>
        <taxon>Rhizophagus</taxon>
    </lineage>
</organism>